<dbReference type="CDD" id="cd01109">
    <property type="entry name" value="HTH_YyaN"/>
    <property type="match status" value="1"/>
</dbReference>
<accession>A0AAW4MW81</accession>
<dbReference type="Proteomes" id="UP001197492">
    <property type="component" value="Unassembled WGS sequence"/>
</dbReference>
<keyword evidence="6" id="KW-1185">Reference proteome</keyword>
<organism evidence="3 5">
    <name type="scientific">Catenibacterium mitsuokai</name>
    <dbReference type="NCBI Taxonomy" id="100886"/>
    <lineage>
        <taxon>Bacteria</taxon>
        <taxon>Bacillati</taxon>
        <taxon>Bacillota</taxon>
        <taxon>Erysipelotrichia</taxon>
        <taxon>Erysipelotrichales</taxon>
        <taxon>Coprobacillaceae</taxon>
        <taxon>Catenibacterium</taxon>
    </lineage>
</organism>
<dbReference type="SMART" id="SM00422">
    <property type="entry name" value="HTH_MERR"/>
    <property type="match status" value="1"/>
</dbReference>
<dbReference type="AlphaFoldDB" id="A0AAW4MW81"/>
<dbReference type="PANTHER" id="PTHR30204:SF82">
    <property type="entry name" value="TRANSCRIPTIONAL REGULATOR, MERR FAMILY"/>
    <property type="match status" value="1"/>
</dbReference>
<feature type="coiled-coil region" evidence="1">
    <location>
        <begin position="83"/>
        <end position="110"/>
    </location>
</feature>
<sequence>MTYTIKQVSEMMSLPVSTIRYYDKMGLIPFLEKNESGYRIFKEQDISMLRIIECFKNTGMSISEMQQYVEMVKRGDESLEERYQLFVRRKEIVLEEMRQLEKQLETIEHKLWYYETAIKAGTEDIHKK</sequence>
<dbReference type="InterPro" id="IPR000551">
    <property type="entry name" value="MerR-type_HTH_dom"/>
</dbReference>
<evidence type="ECO:0000313" key="5">
    <source>
        <dbReference type="Proteomes" id="UP001196408"/>
    </source>
</evidence>
<reference evidence="3 6" key="1">
    <citation type="submission" date="2021-06" db="EMBL/GenBank/DDBJ databases">
        <title>Collection of gut derived symbiotic bacterial strains cultured from healthy donors.</title>
        <authorList>
            <person name="Lin H."/>
            <person name="Littmann E."/>
            <person name="Pamer E.G."/>
        </authorList>
    </citation>
    <scope>NUCLEOTIDE SEQUENCE</scope>
    <source>
        <strain evidence="4 6">MSK.21.70</strain>
        <strain evidence="3">MSK.21.82</strain>
    </source>
</reference>
<gene>
    <name evidence="3" type="ORF">KSV97_08230</name>
    <name evidence="4" type="ORF">KSW06_08075</name>
</gene>
<dbReference type="Pfam" id="PF13411">
    <property type="entry name" value="MerR_1"/>
    <property type="match status" value="1"/>
</dbReference>
<evidence type="ECO:0000313" key="4">
    <source>
        <dbReference type="EMBL" id="MBV3393209.1"/>
    </source>
</evidence>
<dbReference type="Proteomes" id="UP001196408">
    <property type="component" value="Unassembled WGS sequence"/>
</dbReference>
<dbReference type="InterPro" id="IPR047057">
    <property type="entry name" value="MerR_fam"/>
</dbReference>
<evidence type="ECO:0000313" key="3">
    <source>
        <dbReference type="EMBL" id="MBV3383204.1"/>
    </source>
</evidence>
<protein>
    <submittedName>
        <fullName evidence="3">MerR family transcriptional regulator</fullName>
    </submittedName>
</protein>
<dbReference type="RefSeq" id="WP_217747957.1">
    <property type="nucleotide sequence ID" value="NZ_JAHOEB010000052.1"/>
</dbReference>
<dbReference type="EMBL" id="JAHOEF010000055">
    <property type="protein sequence ID" value="MBV3383204.1"/>
    <property type="molecule type" value="Genomic_DNA"/>
</dbReference>
<evidence type="ECO:0000256" key="1">
    <source>
        <dbReference type="SAM" id="Coils"/>
    </source>
</evidence>
<proteinExistence type="predicted"/>
<dbReference type="EMBL" id="JAHOEL010000053">
    <property type="protein sequence ID" value="MBV3393209.1"/>
    <property type="molecule type" value="Genomic_DNA"/>
</dbReference>
<dbReference type="GO" id="GO:0003677">
    <property type="term" value="F:DNA binding"/>
    <property type="evidence" value="ECO:0007669"/>
    <property type="project" value="InterPro"/>
</dbReference>
<keyword evidence="1" id="KW-0175">Coiled coil</keyword>
<feature type="domain" description="HTH merR-type" evidence="2">
    <location>
        <begin position="2"/>
        <end position="71"/>
    </location>
</feature>
<name>A0AAW4MW81_9FIRM</name>
<dbReference type="PANTHER" id="PTHR30204">
    <property type="entry name" value="REDOX-CYCLING DRUG-SENSING TRANSCRIPTIONAL ACTIVATOR SOXR"/>
    <property type="match status" value="1"/>
</dbReference>
<dbReference type="PROSITE" id="PS50937">
    <property type="entry name" value="HTH_MERR_2"/>
    <property type="match status" value="1"/>
</dbReference>
<dbReference type="GO" id="GO:0003700">
    <property type="term" value="F:DNA-binding transcription factor activity"/>
    <property type="evidence" value="ECO:0007669"/>
    <property type="project" value="InterPro"/>
</dbReference>
<comment type="caution">
    <text evidence="3">The sequence shown here is derived from an EMBL/GenBank/DDBJ whole genome shotgun (WGS) entry which is preliminary data.</text>
</comment>
<evidence type="ECO:0000259" key="2">
    <source>
        <dbReference type="PROSITE" id="PS50937"/>
    </source>
</evidence>
<evidence type="ECO:0000313" key="6">
    <source>
        <dbReference type="Proteomes" id="UP001197492"/>
    </source>
</evidence>